<dbReference type="PATRIC" id="fig|1423813.3.peg.1058"/>
<evidence type="ECO:0000256" key="3">
    <source>
        <dbReference type="ARBA" id="ARBA00023163"/>
    </source>
</evidence>
<dbReference type="SMART" id="SM00342">
    <property type="entry name" value="HTH_ARAC"/>
    <property type="match status" value="1"/>
</dbReference>
<evidence type="ECO:0000259" key="4">
    <source>
        <dbReference type="PROSITE" id="PS01124"/>
    </source>
</evidence>
<dbReference type="InterPro" id="IPR018060">
    <property type="entry name" value="HTH_AraC"/>
</dbReference>
<dbReference type="Pfam" id="PF12833">
    <property type="entry name" value="HTH_18"/>
    <property type="match status" value="1"/>
</dbReference>
<reference evidence="5 6" key="1">
    <citation type="journal article" date="2015" name="Genome Announc.">
        <title>Expanding the biotechnology potential of lactobacilli through comparative genomics of 213 strains and associated genera.</title>
        <authorList>
            <person name="Sun Z."/>
            <person name="Harris H.M."/>
            <person name="McCann A."/>
            <person name="Guo C."/>
            <person name="Argimon S."/>
            <person name="Zhang W."/>
            <person name="Yang X."/>
            <person name="Jeffery I.B."/>
            <person name="Cooney J.C."/>
            <person name="Kagawa T.F."/>
            <person name="Liu W."/>
            <person name="Song Y."/>
            <person name="Salvetti E."/>
            <person name="Wrobel A."/>
            <person name="Rasinkangas P."/>
            <person name="Parkhill J."/>
            <person name="Rea M.C."/>
            <person name="O'Sullivan O."/>
            <person name="Ritari J."/>
            <person name="Douillard F.P."/>
            <person name="Paul Ross R."/>
            <person name="Yang R."/>
            <person name="Briner A.E."/>
            <person name="Felis G.E."/>
            <person name="de Vos W.M."/>
            <person name="Barrangou R."/>
            <person name="Klaenhammer T.R."/>
            <person name="Caufield P.W."/>
            <person name="Cui Y."/>
            <person name="Zhang H."/>
            <person name="O'Toole P.W."/>
        </authorList>
    </citation>
    <scope>NUCLEOTIDE SEQUENCE [LARGE SCALE GENOMIC DNA]</scope>
    <source>
        <strain evidence="5 6">DSM 20634</strain>
    </source>
</reference>
<protein>
    <submittedName>
        <fullName evidence="5">AraC family transcriptional regulator</fullName>
    </submittedName>
</protein>
<dbReference type="EMBL" id="AYYY01000014">
    <property type="protein sequence ID" value="KRM61961.1"/>
    <property type="molecule type" value="Genomic_DNA"/>
</dbReference>
<name>A0A0R2ADT4_9LACO</name>
<comment type="caution">
    <text evidence="5">The sequence shown here is derived from an EMBL/GenBank/DDBJ whole genome shotgun (WGS) entry which is preliminary data.</text>
</comment>
<gene>
    <name evidence="5" type="ORF">FC26_GL001034</name>
</gene>
<dbReference type="Proteomes" id="UP000051733">
    <property type="component" value="Unassembled WGS sequence"/>
</dbReference>
<dbReference type="InterPro" id="IPR018062">
    <property type="entry name" value="HTH_AraC-typ_CS"/>
</dbReference>
<dbReference type="AlphaFoldDB" id="A0A0R2ADT4"/>
<dbReference type="GO" id="GO:0043565">
    <property type="term" value="F:sequence-specific DNA binding"/>
    <property type="evidence" value="ECO:0007669"/>
    <property type="project" value="InterPro"/>
</dbReference>
<dbReference type="GO" id="GO:0003700">
    <property type="term" value="F:DNA-binding transcription factor activity"/>
    <property type="evidence" value="ECO:0007669"/>
    <property type="project" value="InterPro"/>
</dbReference>
<dbReference type="STRING" id="1423813.FC26_GL001034"/>
<evidence type="ECO:0000313" key="5">
    <source>
        <dbReference type="EMBL" id="KRM61961.1"/>
    </source>
</evidence>
<proteinExistence type="predicted"/>
<dbReference type="PANTHER" id="PTHR43280">
    <property type="entry name" value="ARAC-FAMILY TRANSCRIPTIONAL REGULATOR"/>
    <property type="match status" value="1"/>
</dbReference>
<dbReference type="InterPro" id="IPR020449">
    <property type="entry name" value="Tscrpt_reg_AraC-type_HTH"/>
</dbReference>
<dbReference type="PROSITE" id="PS01124">
    <property type="entry name" value="HTH_ARAC_FAMILY_2"/>
    <property type="match status" value="1"/>
</dbReference>
<dbReference type="PRINTS" id="PR00032">
    <property type="entry name" value="HTHARAC"/>
</dbReference>
<keyword evidence="2" id="KW-0238">DNA-binding</keyword>
<dbReference type="Gene3D" id="1.10.10.60">
    <property type="entry name" value="Homeodomain-like"/>
    <property type="match status" value="2"/>
</dbReference>
<keyword evidence="1" id="KW-0805">Transcription regulation</keyword>
<dbReference type="PANTHER" id="PTHR43280:SF28">
    <property type="entry name" value="HTH-TYPE TRANSCRIPTIONAL ACTIVATOR RHAS"/>
    <property type="match status" value="1"/>
</dbReference>
<keyword evidence="3" id="KW-0804">Transcription</keyword>
<sequence length="380" mass="43099">MKQRIATQLTELTKVTTTYYQSFSEPLVKMMVARLRQQPTNVGYYFNGKIDKYLGVGDWQADQLRGVLVMGPFLANTDWTTFDSLDWEQRSRQLSRRVPILSEAEIQNAAAIMLELLQQTTDLVRVITETDVQPYVVETQREPTMDDETIVNARFKDHHAMMAAIARGDDQTVDALMDETQPAAFFMPFTGRVPNRPLRAAKNIGFVHSTMGRIGAERGGVRPIYLHLVSEKYAIKIEQAHSLGEIWQLIKTMDHEYCQLVQAYGDHNYGREVNDAINYVRLRFAQPLTLATVAAAINVDPYRLSRQFKRETGQSLFAFIKEQRINYAQDLLRRGHLTVSEVAIEVGFNDQGYFGKCFKAVTGKTPTAYSQGVGNKPVGD</sequence>
<evidence type="ECO:0000256" key="1">
    <source>
        <dbReference type="ARBA" id="ARBA00023015"/>
    </source>
</evidence>
<dbReference type="PROSITE" id="PS00041">
    <property type="entry name" value="HTH_ARAC_FAMILY_1"/>
    <property type="match status" value="1"/>
</dbReference>
<organism evidence="5 6">
    <name type="scientific">Paucilactobacillus vaccinostercus DSM 20634</name>
    <dbReference type="NCBI Taxonomy" id="1423813"/>
    <lineage>
        <taxon>Bacteria</taxon>
        <taxon>Bacillati</taxon>
        <taxon>Bacillota</taxon>
        <taxon>Bacilli</taxon>
        <taxon>Lactobacillales</taxon>
        <taxon>Lactobacillaceae</taxon>
        <taxon>Paucilactobacillus</taxon>
    </lineage>
</organism>
<accession>A0A0R2ADT4</accession>
<dbReference type="SUPFAM" id="SSF46689">
    <property type="entry name" value="Homeodomain-like"/>
    <property type="match status" value="2"/>
</dbReference>
<feature type="domain" description="HTH araC/xylS-type" evidence="4">
    <location>
        <begin position="274"/>
        <end position="372"/>
    </location>
</feature>
<evidence type="ECO:0000256" key="2">
    <source>
        <dbReference type="ARBA" id="ARBA00023125"/>
    </source>
</evidence>
<dbReference type="InterPro" id="IPR009057">
    <property type="entry name" value="Homeodomain-like_sf"/>
</dbReference>
<evidence type="ECO:0000313" key="6">
    <source>
        <dbReference type="Proteomes" id="UP000051733"/>
    </source>
</evidence>
<keyword evidence="6" id="KW-1185">Reference proteome</keyword>